<feature type="compositionally biased region" description="Polar residues" evidence="1">
    <location>
        <begin position="50"/>
        <end position="69"/>
    </location>
</feature>
<protein>
    <recommendedName>
        <fullName evidence="5">Lipoprotein</fullName>
    </recommendedName>
</protein>
<evidence type="ECO:0000313" key="4">
    <source>
        <dbReference type="Proteomes" id="UP001501352"/>
    </source>
</evidence>
<gene>
    <name evidence="3" type="ORF">GCM10009422_28500</name>
</gene>
<keyword evidence="2" id="KW-0732">Signal</keyword>
<reference evidence="3 4" key="1">
    <citation type="journal article" date="2019" name="Int. J. Syst. Evol. Microbiol.">
        <title>The Global Catalogue of Microorganisms (GCM) 10K type strain sequencing project: providing services to taxonomists for standard genome sequencing and annotation.</title>
        <authorList>
            <consortium name="The Broad Institute Genomics Platform"/>
            <consortium name="The Broad Institute Genome Sequencing Center for Infectious Disease"/>
            <person name="Wu L."/>
            <person name="Ma J."/>
        </authorList>
    </citation>
    <scope>NUCLEOTIDE SEQUENCE [LARGE SCALE GENOMIC DNA]</scope>
    <source>
        <strain evidence="3 4">JCM 12928</strain>
    </source>
</reference>
<feature type="chain" id="PRO_5045550873" description="Lipoprotein" evidence="2">
    <location>
        <begin position="19"/>
        <end position="78"/>
    </location>
</feature>
<dbReference type="Proteomes" id="UP001501352">
    <property type="component" value="Unassembled WGS sequence"/>
</dbReference>
<accession>A0ABN1H5E3</accession>
<keyword evidence="4" id="KW-1185">Reference proteome</keyword>
<sequence length="78" mass="7989">MKKLIVLGALALIAASTAACGRMADLDAPPARQTERGMRPGNAPGLPEPSTVNRPNRTQPIDGGPSSNPYDGPGNRPG</sequence>
<dbReference type="PROSITE" id="PS51257">
    <property type="entry name" value="PROKAR_LIPOPROTEIN"/>
    <property type="match status" value="1"/>
</dbReference>
<evidence type="ECO:0008006" key="5">
    <source>
        <dbReference type="Google" id="ProtNLM"/>
    </source>
</evidence>
<evidence type="ECO:0000256" key="1">
    <source>
        <dbReference type="SAM" id="MobiDB-lite"/>
    </source>
</evidence>
<dbReference type="RefSeq" id="WP_343794668.1">
    <property type="nucleotide sequence ID" value="NZ_BAAAGA010000008.1"/>
</dbReference>
<comment type="caution">
    <text evidence="3">The sequence shown here is derived from an EMBL/GenBank/DDBJ whole genome shotgun (WGS) entry which is preliminary data.</text>
</comment>
<organism evidence="3 4">
    <name type="scientific">Brevundimonas kwangchunensis</name>
    <dbReference type="NCBI Taxonomy" id="322163"/>
    <lineage>
        <taxon>Bacteria</taxon>
        <taxon>Pseudomonadati</taxon>
        <taxon>Pseudomonadota</taxon>
        <taxon>Alphaproteobacteria</taxon>
        <taxon>Caulobacterales</taxon>
        <taxon>Caulobacteraceae</taxon>
        <taxon>Brevundimonas</taxon>
    </lineage>
</organism>
<proteinExistence type="predicted"/>
<feature type="signal peptide" evidence="2">
    <location>
        <begin position="1"/>
        <end position="18"/>
    </location>
</feature>
<feature type="region of interest" description="Disordered" evidence="1">
    <location>
        <begin position="26"/>
        <end position="78"/>
    </location>
</feature>
<evidence type="ECO:0000313" key="3">
    <source>
        <dbReference type="EMBL" id="GAA0629362.1"/>
    </source>
</evidence>
<evidence type="ECO:0000256" key="2">
    <source>
        <dbReference type="SAM" id="SignalP"/>
    </source>
</evidence>
<name>A0ABN1H5E3_9CAUL</name>
<dbReference type="EMBL" id="BAAAGA010000008">
    <property type="protein sequence ID" value="GAA0629362.1"/>
    <property type="molecule type" value="Genomic_DNA"/>
</dbReference>